<evidence type="ECO:0000256" key="1">
    <source>
        <dbReference type="ARBA" id="ARBA00022801"/>
    </source>
</evidence>
<keyword evidence="2" id="KW-0645">Protease</keyword>
<dbReference type="Proteomes" id="UP001057580">
    <property type="component" value="Chromosome"/>
</dbReference>
<sequence length="636" mass="70159">MSTLQTDADVDVLEELASLPSFFHQTVSPDGSKVAYYYDGTGRNELYVQDLTTGERERWSDGDVPRDATWHLKWGGNDEVFVHVDDDGNEQNDVHVLTADGEVEPVVEMDGQVALADVTADGERLLLASSRDGQMNLYVHDRNGGDGGETEKVTEYERAVGAACFSPDGERIAYATNETDVYENTDVYVANTDGSDPERLDVAETGAETAPVEFSPEGDRLLVQDNSTDLGRSGVYDLGAGEVTWYASDAEESPRAFLPDGERFLATREQEMAVTKAVYDLETGDSEAFDLPDGVTGFSMAGNPVVDDERVVVSQSTPSTRPSLLTYDLTDGSTETLHAAEYGPFSSDAFADAEFFTFASDGVPETPARATEVGPSDELDVEALLYDPGEDVRPAPLVVKVHGGPRAADMRTFDLYTQFLVSQGYAVLLVNYRGSSGRGREFAREIYEDWGGAEQGDVATGVEHVLDEYDWLDDDRVCVFGGSYGGYSAYWQAVQYPDRYDASVAWIGLTDLREMFETTMPHFRTELMEKNLGTPETNPDLYRERSPIEHAENVDSPMLMIHGVNDRRVPVSQARLFRDELLELAYSVDERDPDADGDSSADVEYVELGKEGHASTDASQKLRMFRVLQGFLDRRL</sequence>
<dbReference type="RefSeq" id="WP_260592938.1">
    <property type="nucleotide sequence ID" value="NZ_CP104003.1"/>
</dbReference>
<dbReference type="InterPro" id="IPR011042">
    <property type="entry name" value="6-blade_b-propeller_TolB-like"/>
</dbReference>
<keyword evidence="2" id="KW-0720">Serine protease</keyword>
<organism evidence="4 5">
    <name type="scientific">Salinirubellus salinus</name>
    <dbReference type="NCBI Taxonomy" id="1364945"/>
    <lineage>
        <taxon>Archaea</taxon>
        <taxon>Methanobacteriati</taxon>
        <taxon>Methanobacteriota</taxon>
        <taxon>Stenosarchaea group</taxon>
        <taxon>Halobacteria</taxon>
        <taxon>Halobacteriales</taxon>
        <taxon>Natronomonadaceae</taxon>
        <taxon>Salinirubellus</taxon>
    </lineage>
</organism>
<dbReference type="SUPFAM" id="SSF82171">
    <property type="entry name" value="DPP6 N-terminal domain-like"/>
    <property type="match status" value="2"/>
</dbReference>
<dbReference type="AlphaFoldDB" id="A0A9E7UAM5"/>
<dbReference type="Gene3D" id="3.40.50.1820">
    <property type="entry name" value="alpha/beta hydrolase"/>
    <property type="match status" value="1"/>
</dbReference>
<evidence type="ECO:0000313" key="5">
    <source>
        <dbReference type="Proteomes" id="UP001057580"/>
    </source>
</evidence>
<name>A0A9E7UAM5_9EURY</name>
<dbReference type="PANTHER" id="PTHR42776">
    <property type="entry name" value="SERINE PEPTIDASE S9 FAMILY MEMBER"/>
    <property type="match status" value="1"/>
</dbReference>
<dbReference type="Pfam" id="PF00326">
    <property type="entry name" value="Peptidase_S9"/>
    <property type="match status" value="1"/>
</dbReference>
<accession>A0A9E7UAM5</accession>
<protein>
    <submittedName>
        <fullName evidence="4">Prolyl oligopeptidase family serine peptidase</fullName>
    </submittedName>
</protein>
<evidence type="ECO:0000313" key="4">
    <source>
        <dbReference type="EMBL" id="UWM53944.1"/>
    </source>
</evidence>
<reference evidence="4" key="1">
    <citation type="submission" date="2022-09" db="EMBL/GenBank/DDBJ databases">
        <title>Diverse halophilic archaea isolated from saline environments.</title>
        <authorList>
            <person name="Cui H.-L."/>
        </authorList>
    </citation>
    <scope>NUCLEOTIDE SEQUENCE</scope>
    <source>
        <strain evidence="4">ZS-35-S2</strain>
    </source>
</reference>
<gene>
    <name evidence="4" type="ORF">N0B31_17685</name>
</gene>
<feature type="domain" description="Peptidase S9 prolyl oligopeptidase catalytic" evidence="3">
    <location>
        <begin position="412"/>
        <end position="634"/>
    </location>
</feature>
<dbReference type="GeneID" id="74944293"/>
<dbReference type="KEGG" id="ssai:N0B31_17685"/>
<keyword evidence="1" id="KW-0378">Hydrolase</keyword>
<dbReference type="Pfam" id="PF07676">
    <property type="entry name" value="PD40"/>
    <property type="match status" value="2"/>
</dbReference>
<dbReference type="InterPro" id="IPR029058">
    <property type="entry name" value="AB_hydrolase_fold"/>
</dbReference>
<dbReference type="GO" id="GO:0004252">
    <property type="term" value="F:serine-type endopeptidase activity"/>
    <property type="evidence" value="ECO:0007669"/>
    <property type="project" value="TreeGrafter"/>
</dbReference>
<keyword evidence="5" id="KW-1185">Reference proteome</keyword>
<dbReference type="Gene3D" id="2.120.10.30">
    <property type="entry name" value="TolB, C-terminal domain"/>
    <property type="match status" value="2"/>
</dbReference>
<evidence type="ECO:0000256" key="2">
    <source>
        <dbReference type="ARBA" id="ARBA00022825"/>
    </source>
</evidence>
<proteinExistence type="predicted"/>
<evidence type="ECO:0000259" key="3">
    <source>
        <dbReference type="Pfam" id="PF00326"/>
    </source>
</evidence>
<dbReference type="InterPro" id="IPR011659">
    <property type="entry name" value="WD40"/>
</dbReference>
<dbReference type="PANTHER" id="PTHR42776:SF27">
    <property type="entry name" value="DIPEPTIDYL PEPTIDASE FAMILY MEMBER 6"/>
    <property type="match status" value="1"/>
</dbReference>
<dbReference type="SUPFAM" id="SSF53474">
    <property type="entry name" value="alpha/beta-Hydrolases"/>
    <property type="match status" value="1"/>
</dbReference>
<dbReference type="GO" id="GO:0006508">
    <property type="term" value="P:proteolysis"/>
    <property type="evidence" value="ECO:0007669"/>
    <property type="project" value="InterPro"/>
</dbReference>
<dbReference type="InterPro" id="IPR001375">
    <property type="entry name" value="Peptidase_S9_cat"/>
</dbReference>
<dbReference type="EMBL" id="CP104003">
    <property type="protein sequence ID" value="UWM53944.1"/>
    <property type="molecule type" value="Genomic_DNA"/>
</dbReference>